<dbReference type="AlphaFoldDB" id="A0A192H1I6"/>
<dbReference type="Pfam" id="PF14196">
    <property type="entry name" value="ATC_hydrolase"/>
    <property type="match status" value="1"/>
</dbReference>
<dbReference type="STRING" id="375175.AYR53_05225"/>
<dbReference type="GeneID" id="42981647"/>
<dbReference type="InterPro" id="IPR026002">
    <property type="entry name" value="ATC_hydrolase-like"/>
</dbReference>
<keyword evidence="2" id="KW-1185">Reference proteome</keyword>
<dbReference type="OrthoDB" id="5454254at2"/>
<dbReference type="RefSeq" id="WP_068225656.1">
    <property type="nucleotide sequence ID" value="NZ_CP014623.1"/>
</dbReference>
<sequence length="190" mass="21302">MIGDGKVGNLNQIKAVNNPKLADETTLALRAITEKRASTLTYMVDNAKEDTAFAVKSIEQYGIDNGQDFKKSMTNPHDLNEFADKFTAGLEPQVYEMETVSQNDKEFEVHFHYCPYVNRWLKMGKTPDEMSQLCDLCMGGDAATASVFEDIDFQLGTTIAKGGNFCELHYLKKSNVTAGKKPRIIMRKNE</sequence>
<protein>
    <submittedName>
        <fullName evidence="1">Uncharacterized protein</fullName>
    </submittedName>
</protein>
<reference evidence="1 2" key="1">
    <citation type="submission" date="2016-03" db="EMBL/GenBank/DDBJ databases">
        <title>Pediococcus and Lactobacillus from brewery environment - whole genome sequencing and assembly.</title>
        <authorList>
            <person name="Behr J."/>
            <person name="Geissler A.J."/>
            <person name="Vogel R.F."/>
        </authorList>
    </citation>
    <scope>NUCLEOTIDE SEQUENCE [LARGE SCALE GENOMIC DNA]</scope>
    <source>
        <strain evidence="1 2">TMW 1.1989</strain>
    </source>
</reference>
<dbReference type="KEGG" id="lbt:AYR52_08775"/>
<accession>A0A192H1I6</accession>
<organism evidence="1 2">
    <name type="scientific">Loigolactobacillus backii</name>
    <dbReference type="NCBI Taxonomy" id="375175"/>
    <lineage>
        <taxon>Bacteria</taxon>
        <taxon>Bacillati</taxon>
        <taxon>Bacillota</taxon>
        <taxon>Bacilli</taxon>
        <taxon>Lactobacillales</taxon>
        <taxon>Lactobacillaceae</taxon>
        <taxon>Loigolactobacillus</taxon>
    </lineage>
</organism>
<gene>
    <name evidence="1" type="ORF">AYR53_05225</name>
</gene>
<dbReference type="EMBL" id="CP014873">
    <property type="protein sequence ID" value="ANK62225.1"/>
    <property type="molecule type" value="Genomic_DNA"/>
</dbReference>
<evidence type="ECO:0000313" key="2">
    <source>
        <dbReference type="Proteomes" id="UP000078582"/>
    </source>
</evidence>
<proteinExistence type="predicted"/>
<evidence type="ECO:0000313" key="1">
    <source>
        <dbReference type="EMBL" id="ANK62225.1"/>
    </source>
</evidence>
<dbReference type="Proteomes" id="UP000078582">
    <property type="component" value="Chromosome"/>
</dbReference>
<name>A0A192H1I6_9LACO</name>